<feature type="region of interest" description="Disordered" evidence="1">
    <location>
        <begin position="145"/>
        <end position="164"/>
    </location>
</feature>
<comment type="caution">
    <text evidence="2">The sequence shown here is derived from an EMBL/GenBank/DDBJ whole genome shotgun (WGS) entry which is preliminary data.</text>
</comment>
<name>A0ABW5QSD0_9BACL</name>
<gene>
    <name evidence="2" type="ORF">ACFSW5_03460</name>
</gene>
<sequence length="231" mass="24739">MFLPAESLIERLPGALTADLPFAAELRMKRIELFVIPAIGVDMPGYRVCMRLTTAYGYGWSETFIEKKEKPSDWVQWSSNLVHCINGGEEWDETAHPLDQRLRQMLHAAAESVGAGFSAAAASETDGGNDSPAFAETASLVEASSAASTDSPAAVRSGKLGESSALNETGSAEARAGYIPSVLQDDPVSGAYRLAGVRPAIPIDAKREQALSRQTEDLALLARSECYISLF</sequence>
<dbReference type="EMBL" id="JBHUMY010000002">
    <property type="protein sequence ID" value="MFD2659319.1"/>
    <property type="molecule type" value="Genomic_DNA"/>
</dbReference>
<organism evidence="2 3">
    <name type="scientific">Paenibacillus thailandensis</name>
    <dbReference type="NCBI Taxonomy" id="393250"/>
    <lineage>
        <taxon>Bacteria</taxon>
        <taxon>Bacillati</taxon>
        <taxon>Bacillota</taxon>
        <taxon>Bacilli</taxon>
        <taxon>Bacillales</taxon>
        <taxon>Paenibacillaceae</taxon>
        <taxon>Paenibacillus</taxon>
    </lineage>
</organism>
<evidence type="ECO:0000313" key="2">
    <source>
        <dbReference type="EMBL" id="MFD2659319.1"/>
    </source>
</evidence>
<dbReference type="Proteomes" id="UP001597493">
    <property type="component" value="Unassembled WGS sequence"/>
</dbReference>
<evidence type="ECO:0000256" key="1">
    <source>
        <dbReference type="SAM" id="MobiDB-lite"/>
    </source>
</evidence>
<feature type="compositionally biased region" description="Low complexity" evidence="1">
    <location>
        <begin position="145"/>
        <end position="154"/>
    </location>
</feature>
<reference evidence="3" key="1">
    <citation type="journal article" date="2019" name="Int. J. Syst. Evol. Microbiol.">
        <title>The Global Catalogue of Microorganisms (GCM) 10K type strain sequencing project: providing services to taxonomists for standard genome sequencing and annotation.</title>
        <authorList>
            <consortium name="The Broad Institute Genomics Platform"/>
            <consortium name="The Broad Institute Genome Sequencing Center for Infectious Disease"/>
            <person name="Wu L."/>
            <person name="Ma J."/>
        </authorList>
    </citation>
    <scope>NUCLEOTIDE SEQUENCE [LARGE SCALE GENOMIC DNA]</scope>
    <source>
        <strain evidence="3">TISTR 1827</strain>
    </source>
</reference>
<keyword evidence="3" id="KW-1185">Reference proteome</keyword>
<protein>
    <submittedName>
        <fullName evidence="2">Uncharacterized protein</fullName>
    </submittedName>
</protein>
<evidence type="ECO:0000313" key="3">
    <source>
        <dbReference type="Proteomes" id="UP001597493"/>
    </source>
</evidence>
<dbReference type="RefSeq" id="WP_379269929.1">
    <property type="nucleotide sequence ID" value="NZ_JBHUGT010000013.1"/>
</dbReference>
<accession>A0ABW5QSD0</accession>
<proteinExistence type="predicted"/>